<evidence type="ECO:0000313" key="2">
    <source>
        <dbReference type="Proteomes" id="UP000575083"/>
    </source>
</evidence>
<dbReference type="RefSeq" id="WP_184859039.1">
    <property type="nucleotide sequence ID" value="NZ_JACHLK010000006.1"/>
</dbReference>
<keyword evidence="2" id="KW-1185">Reference proteome</keyword>
<comment type="caution">
    <text evidence="1">The sequence shown here is derived from an EMBL/GenBank/DDBJ whole genome shotgun (WGS) entry which is preliminary data.</text>
</comment>
<protein>
    <submittedName>
        <fullName evidence="1">Uncharacterized protein</fullName>
    </submittedName>
</protein>
<sequence length="101" mass="11563">MKDVFRNLLNIRQQRRPAPVGSVPAVGTAIIRGDVKMNVTEPISRDLWSWMVLSGWRNVPVKNDRRQYTEMPDGLLKLLIEADPTQRDAVHARIMAKAKEE</sequence>
<organism evidence="1 2">
    <name type="scientific">Acidovorax soli</name>
    <dbReference type="NCBI Taxonomy" id="592050"/>
    <lineage>
        <taxon>Bacteria</taxon>
        <taxon>Pseudomonadati</taxon>
        <taxon>Pseudomonadota</taxon>
        <taxon>Betaproteobacteria</taxon>
        <taxon>Burkholderiales</taxon>
        <taxon>Comamonadaceae</taxon>
        <taxon>Acidovorax</taxon>
    </lineage>
</organism>
<dbReference type="EMBL" id="JACHLK010000006">
    <property type="protein sequence ID" value="MBB6560720.1"/>
    <property type="molecule type" value="Genomic_DNA"/>
</dbReference>
<evidence type="ECO:0000313" key="1">
    <source>
        <dbReference type="EMBL" id="MBB6560720.1"/>
    </source>
</evidence>
<dbReference type="Proteomes" id="UP000575083">
    <property type="component" value="Unassembled WGS sequence"/>
</dbReference>
<proteinExistence type="predicted"/>
<gene>
    <name evidence="1" type="ORF">HNP48_003396</name>
</gene>
<dbReference type="AlphaFoldDB" id="A0A7X0PEX9"/>
<accession>A0A7X0PEX9</accession>
<reference evidence="1 2" key="1">
    <citation type="submission" date="2020-08" db="EMBL/GenBank/DDBJ databases">
        <title>Functional genomics of gut bacteria from endangered species of beetles.</title>
        <authorList>
            <person name="Carlos-Shanley C."/>
        </authorList>
    </citation>
    <scope>NUCLEOTIDE SEQUENCE [LARGE SCALE GENOMIC DNA]</scope>
    <source>
        <strain evidence="1 2">S00198</strain>
    </source>
</reference>
<name>A0A7X0PEX9_9BURK</name>